<dbReference type="InterPro" id="IPR023631">
    <property type="entry name" value="Amidase_dom"/>
</dbReference>
<reference evidence="4" key="1">
    <citation type="submission" date="2018-05" db="EMBL/GenBank/DDBJ databases">
        <authorList>
            <person name="Li X."/>
        </authorList>
    </citation>
    <scope>NUCLEOTIDE SEQUENCE [LARGE SCALE GENOMIC DNA]</scope>
    <source>
        <strain evidence="4">HKS-05</strain>
    </source>
</reference>
<dbReference type="AlphaFoldDB" id="A0A328AUC8"/>
<dbReference type="EC" id="3.5.1.4" evidence="3"/>
<sequence length="531" mass="54563">MFRPHLIAAALMASAAVAQAQPLSPYASAGELQAAMRAGAVSSEGLVRADLARIEALDRAGPKLNSVLTLNPQAVADARRLDAERRAGRVRGPLHGVPVLIKDNIESADGTATTAGSLALRANVTGRDAPLVRRLTDAGAVILGKTNLSEWANFRSARSISGWSAMGGLVRNPYALDRSACGSSAGSGAAVAAGLATAAVGTETDGSVTCPAAANGVVGFKPTLGLVSRTFVVPLSPEQDTPGPMARTVADAAALLTAIAGSDPADPATREADARKTDYLAALDARALRGARIGVLRMNADRSPPADAVFETALAALRRAGAVLTEVKGPSEAQMREMSDAEGDALLSEFRAAMDAYLAATPPAAQARSLDDLIAFNAREPAETALFGQETFERAARSPPLTDPGYRARRATARRLAGPDGLDRMLRDANVEVLVGPSGGPASVVDPVNGSRATGSYAGLPAIAGYPHLTVPMGAVAGLPVGLSIIGPAWSDARVLSLGYAFEQATHARIAPQFVTSVNARPEIARAYDVH</sequence>
<comment type="caution">
    <text evidence="3">The sequence shown here is derived from an EMBL/GenBank/DDBJ whole genome shotgun (WGS) entry which is preliminary data.</text>
</comment>
<dbReference type="EMBL" id="QFYP01000001">
    <property type="protein sequence ID" value="RAK58752.1"/>
    <property type="molecule type" value="Genomic_DNA"/>
</dbReference>
<dbReference type="NCBIfam" id="NF006006">
    <property type="entry name" value="PRK08137.1"/>
    <property type="match status" value="1"/>
</dbReference>
<dbReference type="Pfam" id="PF01425">
    <property type="entry name" value="Amidase"/>
    <property type="match status" value="1"/>
</dbReference>
<proteinExistence type="predicted"/>
<organism evidence="3 4">
    <name type="scientific">Phenylobacterium hankyongense</name>
    <dbReference type="NCBI Taxonomy" id="1813876"/>
    <lineage>
        <taxon>Bacteria</taxon>
        <taxon>Pseudomonadati</taxon>
        <taxon>Pseudomonadota</taxon>
        <taxon>Alphaproteobacteria</taxon>
        <taxon>Caulobacterales</taxon>
        <taxon>Caulobacteraceae</taxon>
        <taxon>Phenylobacterium</taxon>
    </lineage>
</organism>
<evidence type="ECO:0000313" key="4">
    <source>
        <dbReference type="Proteomes" id="UP000249842"/>
    </source>
</evidence>
<accession>A0A328AUC8</accession>
<feature type="domain" description="Amidase" evidence="2">
    <location>
        <begin position="47"/>
        <end position="496"/>
    </location>
</feature>
<name>A0A328AUC8_9CAUL</name>
<dbReference type="InterPro" id="IPR036928">
    <property type="entry name" value="AS_sf"/>
</dbReference>
<feature type="signal peptide" evidence="1">
    <location>
        <begin position="1"/>
        <end position="20"/>
    </location>
</feature>
<dbReference type="RefSeq" id="WP_111456045.1">
    <property type="nucleotide sequence ID" value="NZ_QFYP01000001.1"/>
</dbReference>
<dbReference type="PANTHER" id="PTHR42678">
    <property type="entry name" value="AMIDASE"/>
    <property type="match status" value="1"/>
</dbReference>
<dbReference type="PANTHER" id="PTHR42678:SF34">
    <property type="entry name" value="OS04G0183300 PROTEIN"/>
    <property type="match status" value="1"/>
</dbReference>
<keyword evidence="4" id="KW-1185">Reference proteome</keyword>
<keyword evidence="3" id="KW-0378">Hydrolase</keyword>
<dbReference type="SUPFAM" id="SSF75304">
    <property type="entry name" value="Amidase signature (AS) enzymes"/>
    <property type="match status" value="1"/>
</dbReference>
<evidence type="ECO:0000259" key="2">
    <source>
        <dbReference type="Pfam" id="PF01425"/>
    </source>
</evidence>
<protein>
    <submittedName>
        <fullName evidence="3">Amidase</fullName>
        <ecNumber evidence="3">3.5.1.4</ecNumber>
    </submittedName>
</protein>
<dbReference type="OrthoDB" id="8872210at2"/>
<feature type="chain" id="PRO_5016413195" evidence="1">
    <location>
        <begin position="21"/>
        <end position="531"/>
    </location>
</feature>
<evidence type="ECO:0000256" key="1">
    <source>
        <dbReference type="SAM" id="SignalP"/>
    </source>
</evidence>
<dbReference type="GO" id="GO:0004040">
    <property type="term" value="F:amidase activity"/>
    <property type="evidence" value="ECO:0007669"/>
    <property type="project" value="UniProtKB-EC"/>
</dbReference>
<dbReference type="Proteomes" id="UP000249842">
    <property type="component" value="Unassembled WGS sequence"/>
</dbReference>
<dbReference type="Gene3D" id="3.90.1300.10">
    <property type="entry name" value="Amidase signature (AS) domain"/>
    <property type="match status" value="1"/>
</dbReference>
<evidence type="ECO:0000313" key="3">
    <source>
        <dbReference type="EMBL" id="RAK58752.1"/>
    </source>
</evidence>
<keyword evidence="1" id="KW-0732">Signal</keyword>
<gene>
    <name evidence="3" type="ORF">DJ021_02505</name>
</gene>